<name>V5WHU4_9SPIO</name>
<dbReference type="CDD" id="cd01949">
    <property type="entry name" value="GGDEF"/>
    <property type="match status" value="1"/>
</dbReference>
<dbReference type="SMART" id="SM00267">
    <property type="entry name" value="GGDEF"/>
    <property type="match status" value="1"/>
</dbReference>
<dbReference type="FunFam" id="3.30.70.270:FF:000001">
    <property type="entry name" value="Diguanylate cyclase domain protein"/>
    <property type="match status" value="1"/>
</dbReference>
<dbReference type="RefSeq" id="WP_024268023.1">
    <property type="nucleotide sequence ID" value="NC_023035.1"/>
</dbReference>
<reference evidence="4 5" key="1">
    <citation type="journal article" date="2015" name="Stand. Genomic Sci.">
        <title>Complete genome sequence and description of Salinispira pacifica gen. nov., sp. nov., a novel spirochaete isolated form a hypersaline microbial mat.</title>
        <authorList>
            <person name="Ben Hania W."/>
            <person name="Joseph M."/>
            <person name="Schumann P."/>
            <person name="Bunk B."/>
            <person name="Fiebig A."/>
            <person name="Sproer C."/>
            <person name="Klenk H.P."/>
            <person name="Fardeau M.L."/>
            <person name="Spring S."/>
        </authorList>
    </citation>
    <scope>NUCLEOTIDE SEQUENCE [LARGE SCALE GENOMIC DNA]</scope>
    <source>
        <strain evidence="4 5">L21-RPul-D2</strain>
    </source>
</reference>
<organism evidence="4 5">
    <name type="scientific">Salinispira pacifica</name>
    <dbReference type="NCBI Taxonomy" id="1307761"/>
    <lineage>
        <taxon>Bacteria</taxon>
        <taxon>Pseudomonadati</taxon>
        <taxon>Spirochaetota</taxon>
        <taxon>Spirochaetia</taxon>
        <taxon>Spirochaetales</taxon>
        <taxon>Spirochaetaceae</taxon>
        <taxon>Salinispira</taxon>
    </lineage>
</organism>
<comment type="catalytic activity">
    <reaction evidence="2">
        <text>2 GTP = 3',3'-c-di-GMP + 2 diphosphate</text>
        <dbReference type="Rhea" id="RHEA:24898"/>
        <dbReference type="ChEBI" id="CHEBI:33019"/>
        <dbReference type="ChEBI" id="CHEBI:37565"/>
        <dbReference type="ChEBI" id="CHEBI:58805"/>
        <dbReference type="EC" id="2.7.7.65"/>
    </reaction>
</comment>
<dbReference type="NCBIfam" id="TIGR00254">
    <property type="entry name" value="GGDEF"/>
    <property type="match status" value="1"/>
</dbReference>
<dbReference type="SUPFAM" id="SSF55073">
    <property type="entry name" value="Nucleotide cyclase"/>
    <property type="match status" value="1"/>
</dbReference>
<dbReference type="PATRIC" id="fig|1307761.3.peg.1719"/>
<dbReference type="InterPro" id="IPR029787">
    <property type="entry name" value="Nucleotide_cyclase"/>
</dbReference>
<dbReference type="EMBL" id="CP006939">
    <property type="protein sequence ID" value="AHC15104.1"/>
    <property type="molecule type" value="Genomic_DNA"/>
</dbReference>
<dbReference type="InterPro" id="IPR043128">
    <property type="entry name" value="Rev_trsase/Diguanyl_cyclase"/>
</dbReference>
<dbReference type="Pfam" id="PF00990">
    <property type="entry name" value="GGDEF"/>
    <property type="match status" value="1"/>
</dbReference>
<dbReference type="PROSITE" id="PS50887">
    <property type="entry name" value="GGDEF"/>
    <property type="match status" value="1"/>
</dbReference>
<dbReference type="GO" id="GO:0052621">
    <property type="term" value="F:diguanylate cyclase activity"/>
    <property type="evidence" value="ECO:0007669"/>
    <property type="project" value="UniProtKB-EC"/>
</dbReference>
<dbReference type="HOGENOM" id="CLU_000445_11_24_12"/>
<evidence type="ECO:0000259" key="3">
    <source>
        <dbReference type="PROSITE" id="PS50887"/>
    </source>
</evidence>
<dbReference type="eggNOG" id="COG3706">
    <property type="taxonomic scope" value="Bacteria"/>
</dbReference>
<dbReference type="InterPro" id="IPR000160">
    <property type="entry name" value="GGDEF_dom"/>
</dbReference>
<evidence type="ECO:0000313" key="4">
    <source>
        <dbReference type="EMBL" id="AHC15104.1"/>
    </source>
</evidence>
<dbReference type="GO" id="GO:0043709">
    <property type="term" value="P:cell adhesion involved in single-species biofilm formation"/>
    <property type="evidence" value="ECO:0007669"/>
    <property type="project" value="TreeGrafter"/>
</dbReference>
<dbReference type="PANTHER" id="PTHR45138:SF9">
    <property type="entry name" value="DIGUANYLATE CYCLASE DGCM-RELATED"/>
    <property type="match status" value="1"/>
</dbReference>
<keyword evidence="5" id="KW-1185">Reference proteome</keyword>
<proteinExistence type="predicted"/>
<feature type="domain" description="GGDEF" evidence="3">
    <location>
        <begin position="226"/>
        <end position="360"/>
    </location>
</feature>
<accession>V5WHU4</accession>
<dbReference type="GO" id="GO:1902201">
    <property type="term" value="P:negative regulation of bacterial-type flagellum-dependent cell motility"/>
    <property type="evidence" value="ECO:0007669"/>
    <property type="project" value="TreeGrafter"/>
</dbReference>
<dbReference type="Gene3D" id="3.30.70.270">
    <property type="match status" value="1"/>
</dbReference>
<evidence type="ECO:0000256" key="2">
    <source>
        <dbReference type="ARBA" id="ARBA00034247"/>
    </source>
</evidence>
<evidence type="ECO:0000313" key="5">
    <source>
        <dbReference type="Proteomes" id="UP000018680"/>
    </source>
</evidence>
<dbReference type="SUPFAM" id="SSF55781">
    <property type="entry name" value="GAF domain-like"/>
    <property type="match status" value="1"/>
</dbReference>
<dbReference type="GO" id="GO:0005886">
    <property type="term" value="C:plasma membrane"/>
    <property type="evidence" value="ECO:0007669"/>
    <property type="project" value="TreeGrafter"/>
</dbReference>
<dbReference type="KEGG" id="slr:L21SP2_1725"/>
<sequence length="375" mass="43457">MYREFGNNPKVIENYTLLQQIGVFREIDNHKKRISELEQLLKQATDIFSKTNLESLLDYVIDCISDNFIPGKLIFILQDRNARPRFYGYKNLRNHNFNIELSSLEPFEDFFVKYPRTIHFELFEFQFQRPEITDKLKNFEPEIIVPIVGLNGLYGIILISSKILESHYTDEEIHYIDRLMNFTSISIQNNIHYLSAVTDSKTHLYNHIFFMKRLNEEIESAEEYSLGLGLIVLDIDHFKNFNDNYGHLAGDMVIQRIASALNHTLRRTDVAARFGGEEFTVLLPNTNRQQTWRIAERLRTAISDEIVNYDGHKLSVTASLGCSSVHVLNAVNAEELIRQADTALYESKSNGRNRTTVFRPGLLVSATIIRDVQEV</sequence>
<protein>
    <recommendedName>
        <fullName evidence="1">diguanylate cyclase</fullName>
        <ecNumber evidence="1">2.7.7.65</ecNumber>
    </recommendedName>
</protein>
<dbReference type="OrthoDB" id="9779586at2"/>
<gene>
    <name evidence="4" type="ORF">L21SP2_1725</name>
</gene>
<dbReference type="AlphaFoldDB" id="V5WHU4"/>
<dbReference type="STRING" id="1307761.L21SP2_1725"/>
<dbReference type="PANTHER" id="PTHR45138">
    <property type="entry name" value="REGULATORY COMPONENTS OF SENSORY TRANSDUCTION SYSTEM"/>
    <property type="match status" value="1"/>
</dbReference>
<dbReference type="EC" id="2.7.7.65" evidence="1"/>
<evidence type="ECO:0000256" key="1">
    <source>
        <dbReference type="ARBA" id="ARBA00012528"/>
    </source>
</evidence>
<dbReference type="InterPro" id="IPR050469">
    <property type="entry name" value="Diguanylate_Cyclase"/>
</dbReference>
<dbReference type="Proteomes" id="UP000018680">
    <property type="component" value="Chromosome"/>
</dbReference>